<reference evidence="3 4" key="1">
    <citation type="submission" date="2019-07" db="EMBL/GenBank/DDBJ databases">
        <authorList>
            <person name="Li J."/>
        </authorList>
    </citation>
    <scope>NUCLEOTIDE SEQUENCE [LARGE SCALE GENOMIC DNA]</scope>
    <source>
        <strain evidence="3 4">TKL69</strain>
    </source>
</reference>
<feature type="transmembrane region" description="Helical" evidence="2">
    <location>
        <begin position="12"/>
        <end position="33"/>
    </location>
</feature>
<evidence type="ECO:0000256" key="1">
    <source>
        <dbReference type="SAM" id="MobiDB-lite"/>
    </source>
</evidence>
<feature type="region of interest" description="Disordered" evidence="1">
    <location>
        <begin position="97"/>
        <end position="116"/>
    </location>
</feature>
<feature type="compositionally biased region" description="Basic and acidic residues" evidence="1">
    <location>
        <begin position="97"/>
        <end position="107"/>
    </location>
</feature>
<proteinExistence type="predicted"/>
<evidence type="ECO:0000256" key="2">
    <source>
        <dbReference type="SAM" id="Phobius"/>
    </source>
</evidence>
<evidence type="ECO:0000313" key="3">
    <source>
        <dbReference type="EMBL" id="QDP41355.1"/>
    </source>
</evidence>
<keyword evidence="2" id="KW-1133">Transmembrane helix</keyword>
<organism evidence="3 4">
    <name type="scientific">Radiobacillus deserti</name>
    <dbReference type="NCBI Taxonomy" id="2594883"/>
    <lineage>
        <taxon>Bacteria</taxon>
        <taxon>Bacillati</taxon>
        <taxon>Bacillota</taxon>
        <taxon>Bacilli</taxon>
        <taxon>Bacillales</taxon>
        <taxon>Bacillaceae</taxon>
        <taxon>Radiobacillus</taxon>
    </lineage>
</organism>
<dbReference type="AlphaFoldDB" id="A0A516KIY5"/>
<name>A0A516KIY5_9BACI</name>
<dbReference type="EMBL" id="CP041666">
    <property type="protein sequence ID" value="QDP41355.1"/>
    <property type="molecule type" value="Genomic_DNA"/>
</dbReference>
<dbReference type="Proteomes" id="UP000315215">
    <property type="component" value="Chromosome"/>
</dbReference>
<sequence>MSPKQRPFLKLTVWSVVAILVFGLIEFLFVGFVGTGVGTGGQSGGGLTGVGAAVSLFNFIFVALIILAVIGLLIGLVGLTIKYFERHDIDLFEDEERDRRDDYERRRERPRRSSHR</sequence>
<dbReference type="RefSeq" id="WP_143895817.1">
    <property type="nucleotide sequence ID" value="NZ_CP041666.1"/>
</dbReference>
<keyword evidence="4" id="KW-1185">Reference proteome</keyword>
<keyword evidence="2" id="KW-0472">Membrane</keyword>
<protein>
    <submittedName>
        <fullName evidence="3">Uncharacterized protein</fullName>
    </submittedName>
</protein>
<feature type="transmembrane region" description="Helical" evidence="2">
    <location>
        <begin position="53"/>
        <end position="79"/>
    </location>
</feature>
<dbReference type="KEGG" id="aqt:FN924_14885"/>
<evidence type="ECO:0000313" key="4">
    <source>
        <dbReference type="Proteomes" id="UP000315215"/>
    </source>
</evidence>
<accession>A0A516KIY5</accession>
<gene>
    <name evidence="3" type="ORF">FN924_14885</name>
</gene>
<keyword evidence="2" id="KW-0812">Transmembrane</keyword>